<sequence length="379" mass="43055">MANDFALMFERLQLPRDLPRVHAAVAPLAPLLQALLGEAACNEDGQLSVMVGSRAGQAVLLAPCRDQALELPLRLGEKVLWRQSLPAMRLTGGAQDGVGSAADALDLLARLRVAMPGRALVLSDVEVDSPLYQAVLRAREAGYVLTRNAPDTHLYHRFVDSYDAFFQQRSSKQRTQLRKKEKVFVERYGREYAFREYRQPGQVAEFLRAARAINRKTYQFRMFGERIDDDEASIAAGRRAAAAGRFRSFILWHRDQPLCFIVGHQRIDGTFEHRCTGFDPEHRDAAPGINCNILLLQRLYEEDRPRVLDFGGGDADYKRLFANESRLTADPVLLPRRWRFLLARSLYERSAWANESAVRVLKRLGLQQALKRWLRGTPP</sequence>
<evidence type="ECO:0000313" key="3">
    <source>
        <dbReference type="Proteomes" id="UP000297729"/>
    </source>
</evidence>
<proteinExistence type="predicted"/>
<dbReference type="SUPFAM" id="SSF55729">
    <property type="entry name" value="Acyl-CoA N-acyltransferases (Nat)"/>
    <property type="match status" value="1"/>
</dbReference>
<evidence type="ECO:0000259" key="1">
    <source>
        <dbReference type="Pfam" id="PF13480"/>
    </source>
</evidence>
<dbReference type="InterPro" id="IPR038740">
    <property type="entry name" value="BioF2-like_GNAT_dom"/>
</dbReference>
<dbReference type="AlphaFoldDB" id="A0A4Y9SC85"/>
<name>A0A4Y9SC85_9BURK</name>
<dbReference type="Proteomes" id="UP000297729">
    <property type="component" value="Unassembled WGS sequence"/>
</dbReference>
<evidence type="ECO:0000313" key="2">
    <source>
        <dbReference type="EMBL" id="TFW17278.1"/>
    </source>
</evidence>
<reference evidence="2 3" key="1">
    <citation type="submission" date="2019-03" db="EMBL/GenBank/DDBJ databases">
        <title>Draft Genome Sequence of Duganella callidus sp. nov., a Novel Duganella Species Isolated from Cultivated Soil.</title>
        <authorList>
            <person name="Raths R."/>
            <person name="Peta V."/>
            <person name="Bucking H."/>
        </authorList>
    </citation>
    <scope>NUCLEOTIDE SEQUENCE [LARGE SCALE GENOMIC DNA]</scope>
    <source>
        <strain evidence="2 3">DN04</strain>
    </source>
</reference>
<dbReference type="EMBL" id="SPVG01000210">
    <property type="protein sequence ID" value="TFW17278.1"/>
    <property type="molecule type" value="Genomic_DNA"/>
</dbReference>
<dbReference type="InterPro" id="IPR016181">
    <property type="entry name" value="Acyl_CoA_acyltransferase"/>
</dbReference>
<dbReference type="RefSeq" id="WP_135203522.1">
    <property type="nucleotide sequence ID" value="NZ_SPVG01000210.1"/>
</dbReference>
<gene>
    <name evidence="2" type="ORF">E4L98_21145</name>
</gene>
<protein>
    <submittedName>
        <fullName evidence="2">GNAT family N-acetyltransferase</fullName>
    </submittedName>
</protein>
<comment type="caution">
    <text evidence="2">The sequence shown here is derived from an EMBL/GenBank/DDBJ whole genome shotgun (WGS) entry which is preliminary data.</text>
</comment>
<keyword evidence="2" id="KW-0808">Transferase</keyword>
<dbReference type="Pfam" id="PF13480">
    <property type="entry name" value="Acetyltransf_6"/>
    <property type="match status" value="1"/>
</dbReference>
<accession>A0A4Y9SC85</accession>
<feature type="domain" description="BioF2-like acetyltransferase" evidence="1">
    <location>
        <begin position="171"/>
        <end position="319"/>
    </location>
</feature>
<keyword evidence="3" id="KW-1185">Reference proteome</keyword>
<organism evidence="2 3">
    <name type="scientific">Duganella callida</name>
    <dbReference type="NCBI Taxonomy" id="2561932"/>
    <lineage>
        <taxon>Bacteria</taxon>
        <taxon>Pseudomonadati</taxon>
        <taxon>Pseudomonadota</taxon>
        <taxon>Betaproteobacteria</taxon>
        <taxon>Burkholderiales</taxon>
        <taxon>Oxalobacteraceae</taxon>
        <taxon>Telluria group</taxon>
        <taxon>Duganella</taxon>
    </lineage>
</organism>
<dbReference type="OrthoDB" id="208468at2"/>
<dbReference type="GO" id="GO:0016740">
    <property type="term" value="F:transferase activity"/>
    <property type="evidence" value="ECO:0007669"/>
    <property type="project" value="UniProtKB-KW"/>
</dbReference>